<dbReference type="GO" id="GO:0047545">
    <property type="term" value="F:(S)-2-hydroxyglutarate dehydrogenase activity"/>
    <property type="evidence" value="ECO:0007669"/>
    <property type="project" value="UniProtKB-EC"/>
</dbReference>
<dbReference type="Gene3D" id="3.30.9.10">
    <property type="entry name" value="D-Amino Acid Oxidase, subunit A, domain 2"/>
    <property type="match status" value="1"/>
</dbReference>
<evidence type="ECO:0000256" key="8">
    <source>
        <dbReference type="ARBA" id="ARBA00041137"/>
    </source>
</evidence>
<evidence type="ECO:0000313" key="11">
    <source>
        <dbReference type="Proteomes" id="UP000076722"/>
    </source>
</evidence>
<keyword evidence="11" id="KW-1185">Reference proteome</keyword>
<dbReference type="AlphaFoldDB" id="A0A164Z6M6"/>
<accession>A0A164Z6M6</accession>
<dbReference type="STRING" id="1314777.A0A164Z6M6"/>
<dbReference type="Proteomes" id="UP000076722">
    <property type="component" value="Unassembled WGS sequence"/>
</dbReference>
<keyword evidence="2" id="KW-0285">Flavoprotein</keyword>
<proteinExistence type="inferred from homology"/>
<evidence type="ECO:0000313" key="10">
    <source>
        <dbReference type="EMBL" id="KZS97601.1"/>
    </source>
</evidence>
<gene>
    <name evidence="10" type="ORF">SISNIDRAFT_422888</name>
</gene>
<dbReference type="EMBL" id="KV419396">
    <property type="protein sequence ID" value="KZS97601.1"/>
    <property type="molecule type" value="Genomic_DNA"/>
</dbReference>
<comment type="catalytic activity">
    <reaction evidence="5">
        <text>(S)-2-hydroxyglutarate + A = 2-oxoglutarate + AH2</text>
        <dbReference type="Rhea" id="RHEA:21252"/>
        <dbReference type="ChEBI" id="CHEBI:13193"/>
        <dbReference type="ChEBI" id="CHEBI:16782"/>
        <dbReference type="ChEBI" id="CHEBI:16810"/>
        <dbReference type="ChEBI" id="CHEBI:17499"/>
        <dbReference type="EC" id="1.1.99.2"/>
    </reaction>
</comment>
<evidence type="ECO:0000256" key="4">
    <source>
        <dbReference type="ARBA" id="ARBA00023002"/>
    </source>
</evidence>
<dbReference type="EC" id="1.1.99.2" evidence="7"/>
<evidence type="ECO:0000256" key="5">
    <source>
        <dbReference type="ARBA" id="ARBA00036066"/>
    </source>
</evidence>
<dbReference type="InterPro" id="IPR036188">
    <property type="entry name" value="FAD/NAD-bd_sf"/>
</dbReference>
<dbReference type="InterPro" id="IPR006076">
    <property type="entry name" value="FAD-dep_OxRdtase"/>
</dbReference>
<evidence type="ECO:0000259" key="9">
    <source>
        <dbReference type="Pfam" id="PF01266"/>
    </source>
</evidence>
<evidence type="ECO:0000256" key="3">
    <source>
        <dbReference type="ARBA" id="ARBA00022827"/>
    </source>
</evidence>
<sequence length="461" mass="50266">MATVRGFTAALNGLGKYKYKAPEYVVDHLVIGGGVVGLSIAEALARRYPLSSTYLVERHPAVGQETSSRNSEVIHAGLYYPPKSLKMNLCLRGRHMLYERCKSHSIPHSKMGKLVVGLKHQESYLHKLHEHCQNMEWPKGLQRVDPSEPAIDTELITGDRARELEPDLSKDITLALWSHSSGIVDTHALMESMESKIQASEGGEIVYSTDVVRVDPYRPPSVAQDVASSELRTDGWVLQLRTNGANSEGGDALLAKTLINASGLSSTLILNSLIPTPIPIFYAKGSYASYHGPGAKVSRLIYPVPETGKSQHSFQSLGTHLTIDLNGQVKFGPDLEYISPPPFTEGEDENVDYWVKHLNPDASRIPLMHEAITTYLPGVTLEGLAPDYAGIRPKLAGPGSPFYDFVIRTDHSRSLAGAEDRSGALMVSLLGIESPGLTSCLALAELVVEKVATEQRHLKSS</sequence>
<evidence type="ECO:0000256" key="1">
    <source>
        <dbReference type="ARBA" id="ARBA00001974"/>
    </source>
</evidence>
<name>A0A164Z6M6_9AGAM</name>
<dbReference type="Pfam" id="PF01266">
    <property type="entry name" value="DAO"/>
    <property type="match status" value="1"/>
</dbReference>
<comment type="cofactor">
    <cofactor evidence="1">
        <name>FAD</name>
        <dbReference type="ChEBI" id="CHEBI:57692"/>
    </cofactor>
</comment>
<dbReference type="PANTHER" id="PTHR43104">
    <property type="entry name" value="L-2-HYDROXYGLUTARATE DEHYDROGENASE, MITOCHONDRIAL"/>
    <property type="match status" value="1"/>
</dbReference>
<evidence type="ECO:0000256" key="2">
    <source>
        <dbReference type="ARBA" id="ARBA00022630"/>
    </source>
</evidence>
<dbReference type="OrthoDB" id="498204at2759"/>
<keyword evidence="3" id="KW-0274">FAD</keyword>
<comment type="similarity">
    <text evidence="6">Belongs to the L2HGDH family.</text>
</comment>
<feature type="domain" description="FAD dependent oxidoreductase" evidence="9">
    <location>
        <begin position="27"/>
        <end position="449"/>
    </location>
</feature>
<keyword evidence="4" id="KW-0560">Oxidoreductase</keyword>
<dbReference type="SUPFAM" id="SSF51905">
    <property type="entry name" value="FAD/NAD(P)-binding domain"/>
    <property type="match status" value="1"/>
</dbReference>
<reference evidence="10 11" key="1">
    <citation type="journal article" date="2016" name="Mol. Biol. Evol.">
        <title>Comparative Genomics of Early-Diverging Mushroom-Forming Fungi Provides Insights into the Origins of Lignocellulose Decay Capabilities.</title>
        <authorList>
            <person name="Nagy L.G."/>
            <person name="Riley R."/>
            <person name="Tritt A."/>
            <person name="Adam C."/>
            <person name="Daum C."/>
            <person name="Floudas D."/>
            <person name="Sun H."/>
            <person name="Yadav J.S."/>
            <person name="Pangilinan J."/>
            <person name="Larsson K.H."/>
            <person name="Matsuura K."/>
            <person name="Barry K."/>
            <person name="Labutti K."/>
            <person name="Kuo R."/>
            <person name="Ohm R.A."/>
            <person name="Bhattacharya S.S."/>
            <person name="Shirouzu T."/>
            <person name="Yoshinaga Y."/>
            <person name="Martin F.M."/>
            <person name="Grigoriev I.V."/>
            <person name="Hibbett D.S."/>
        </authorList>
    </citation>
    <scope>NUCLEOTIDE SEQUENCE [LARGE SCALE GENOMIC DNA]</scope>
    <source>
        <strain evidence="10 11">HHB9708</strain>
    </source>
</reference>
<evidence type="ECO:0000256" key="6">
    <source>
        <dbReference type="ARBA" id="ARBA00037941"/>
    </source>
</evidence>
<dbReference type="PANTHER" id="PTHR43104:SF4">
    <property type="entry name" value="L-2-HYDROXYGLUTARATE DEHYDROGENASE, MITOCHONDRIAL"/>
    <property type="match status" value="1"/>
</dbReference>
<protein>
    <recommendedName>
        <fullName evidence="8">L-2-hydroxyglutarate dehydrogenase, mitochondrial</fullName>
        <ecNumber evidence="7">1.1.99.2</ecNumber>
    </recommendedName>
</protein>
<evidence type="ECO:0000256" key="7">
    <source>
        <dbReference type="ARBA" id="ARBA00038878"/>
    </source>
</evidence>
<organism evidence="10 11">
    <name type="scientific">Sistotremastrum niveocremeum HHB9708</name>
    <dbReference type="NCBI Taxonomy" id="1314777"/>
    <lineage>
        <taxon>Eukaryota</taxon>
        <taxon>Fungi</taxon>
        <taxon>Dikarya</taxon>
        <taxon>Basidiomycota</taxon>
        <taxon>Agaricomycotina</taxon>
        <taxon>Agaricomycetes</taxon>
        <taxon>Sistotremastrales</taxon>
        <taxon>Sistotremastraceae</taxon>
        <taxon>Sertulicium</taxon>
        <taxon>Sertulicium niveocremeum</taxon>
    </lineage>
</organism>
<dbReference type="Gene3D" id="3.50.50.60">
    <property type="entry name" value="FAD/NAD(P)-binding domain"/>
    <property type="match status" value="1"/>
</dbReference>